<feature type="compositionally biased region" description="Acidic residues" evidence="1">
    <location>
        <begin position="140"/>
        <end position="149"/>
    </location>
</feature>
<reference evidence="2" key="1">
    <citation type="submission" date="2021-02" db="EMBL/GenBank/DDBJ databases">
        <authorList>
            <person name="Dougan E. K."/>
            <person name="Rhodes N."/>
            <person name="Thang M."/>
            <person name="Chan C."/>
        </authorList>
    </citation>
    <scope>NUCLEOTIDE SEQUENCE</scope>
</reference>
<evidence type="ECO:0008006" key="4">
    <source>
        <dbReference type="Google" id="ProtNLM"/>
    </source>
</evidence>
<dbReference type="AlphaFoldDB" id="A0A813BVZ4"/>
<feature type="compositionally biased region" description="Polar residues" evidence="1">
    <location>
        <begin position="41"/>
        <end position="64"/>
    </location>
</feature>
<comment type="caution">
    <text evidence="2">The sequence shown here is derived from an EMBL/GenBank/DDBJ whole genome shotgun (WGS) entry which is preliminary data.</text>
</comment>
<organism evidence="2 3">
    <name type="scientific">Symbiodinium necroappetens</name>
    <dbReference type="NCBI Taxonomy" id="1628268"/>
    <lineage>
        <taxon>Eukaryota</taxon>
        <taxon>Sar</taxon>
        <taxon>Alveolata</taxon>
        <taxon>Dinophyceae</taxon>
        <taxon>Suessiales</taxon>
        <taxon>Symbiodiniaceae</taxon>
        <taxon>Symbiodinium</taxon>
    </lineage>
</organism>
<feature type="non-terminal residue" evidence="2">
    <location>
        <position position="387"/>
    </location>
</feature>
<keyword evidence="3" id="KW-1185">Reference proteome</keyword>
<gene>
    <name evidence="2" type="ORF">SNEC2469_LOCUS31873</name>
</gene>
<proteinExistence type="predicted"/>
<dbReference type="Proteomes" id="UP000601435">
    <property type="component" value="Unassembled WGS sequence"/>
</dbReference>
<feature type="region of interest" description="Disordered" evidence="1">
    <location>
        <begin position="1"/>
        <end position="109"/>
    </location>
</feature>
<sequence length="387" mass="41669">MRSRKPEPVPHAAIPELSGAPDSARPAADDEAASDPPTSPRSQSEHSSVQTGGDSISTDKSSPPGSAEAVQEENMDTSAPAPKRSQQEPSGELGGSSEEPSSKHQRLIQSVQVDGDVLYTLDEDWGDYPGDHNEHLEAQWEESDEDLDWSDLKESDGPPELSGEQLAAVDHDAELEEVTRSDVYAPSTNPAVSRVVPLLFTSKPGWVMRALDIKDAFLCVPQGEELYVTLGGRTYQVLYCLPGQQAASAWWGEQLAGDLKSAGLAVDVACPAVLGQESAGATVHVDDGLLGGIPHAVDAVVEVLEKRYKVQVSDPVSKPGDTLKFLKKDLTVTKDGLVVRLDEKYLNKVCEHLSITNPRHRRVPCTQDILGKDDSPELPSAQASLFR</sequence>
<protein>
    <recommendedName>
        <fullName evidence="4">Reverse transcriptase Ty1/copia-type domain-containing protein</fullName>
    </recommendedName>
</protein>
<dbReference type="EMBL" id="CAJNJA010078622">
    <property type="protein sequence ID" value="CAE7922946.1"/>
    <property type="molecule type" value="Genomic_DNA"/>
</dbReference>
<dbReference type="OrthoDB" id="413361at2759"/>
<feature type="compositionally biased region" description="Low complexity" evidence="1">
    <location>
        <begin position="87"/>
        <end position="99"/>
    </location>
</feature>
<evidence type="ECO:0000313" key="2">
    <source>
        <dbReference type="EMBL" id="CAE7922946.1"/>
    </source>
</evidence>
<evidence type="ECO:0000256" key="1">
    <source>
        <dbReference type="SAM" id="MobiDB-lite"/>
    </source>
</evidence>
<name>A0A813BVZ4_9DINO</name>
<accession>A0A813BVZ4</accession>
<feature type="region of interest" description="Disordered" evidence="1">
    <location>
        <begin position="140"/>
        <end position="163"/>
    </location>
</feature>
<feature type="region of interest" description="Disordered" evidence="1">
    <location>
        <begin position="368"/>
        <end position="387"/>
    </location>
</feature>
<evidence type="ECO:0000313" key="3">
    <source>
        <dbReference type="Proteomes" id="UP000601435"/>
    </source>
</evidence>
<feature type="non-terminal residue" evidence="2">
    <location>
        <position position="1"/>
    </location>
</feature>